<dbReference type="AlphaFoldDB" id="A0A9D4L174"/>
<sequence>MSQLTLYVGQPSTWSDVTHKLETKTRSKTIVWNNKDITSNNKTFFYKDWFELSIKYVDQLYDFRIKDFYSFDDICYIYGIPSNNFLKYYTLIKSIPIHIKSEINTNNTPCTQTKFLVVSSARPPLSPRRIDVILKGNFGWARSMLIDRFVIRDVHYVKTVFFWLAWSMWAGRPRIDRIVIREVQYQLEVNRCRNEEVYFKGSSANSVGGDSGQDGRTDRRRT</sequence>
<gene>
    <name evidence="1" type="ORF">DPMN_092252</name>
</gene>
<protein>
    <submittedName>
        <fullName evidence="1">Uncharacterized protein</fullName>
    </submittedName>
</protein>
<proteinExistence type="predicted"/>
<keyword evidence="2" id="KW-1185">Reference proteome</keyword>
<dbReference type="EMBL" id="JAIWYP010000003">
    <property type="protein sequence ID" value="KAH3849848.1"/>
    <property type="molecule type" value="Genomic_DNA"/>
</dbReference>
<dbReference type="Proteomes" id="UP000828390">
    <property type="component" value="Unassembled WGS sequence"/>
</dbReference>
<evidence type="ECO:0000313" key="1">
    <source>
        <dbReference type="EMBL" id="KAH3849848.1"/>
    </source>
</evidence>
<reference evidence="1" key="1">
    <citation type="journal article" date="2019" name="bioRxiv">
        <title>The Genome of the Zebra Mussel, Dreissena polymorpha: A Resource for Invasive Species Research.</title>
        <authorList>
            <person name="McCartney M.A."/>
            <person name="Auch B."/>
            <person name="Kono T."/>
            <person name="Mallez S."/>
            <person name="Zhang Y."/>
            <person name="Obille A."/>
            <person name="Becker A."/>
            <person name="Abrahante J.E."/>
            <person name="Garbe J."/>
            <person name="Badalamenti J.P."/>
            <person name="Herman A."/>
            <person name="Mangelson H."/>
            <person name="Liachko I."/>
            <person name="Sullivan S."/>
            <person name="Sone E.D."/>
            <person name="Koren S."/>
            <person name="Silverstein K.A.T."/>
            <person name="Beckman K.B."/>
            <person name="Gohl D.M."/>
        </authorList>
    </citation>
    <scope>NUCLEOTIDE SEQUENCE</scope>
    <source>
        <strain evidence="1">Duluth1</strain>
        <tissue evidence="1">Whole animal</tissue>
    </source>
</reference>
<organism evidence="1 2">
    <name type="scientific">Dreissena polymorpha</name>
    <name type="common">Zebra mussel</name>
    <name type="synonym">Mytilus polymorpha</name>
    <dbReference type="NCBI Taxonomy" id="45954"/>
    <lineage>
        <taxon>Eukaryota</taxon>
        <taxon>Metazoa</taxon>
        <taxon>Spiralia</taxon>
        <taxon>Lophotrochozoa</taxon>
        <taxon>Mollusca</taxon>
        <taxon>Bivalvia</taxon>
        <taxon>Autobranchia</taxon>
        <taxon>Heteroconchia</taxon>
        <taxon>Euheterodonta</taxon>
        <taxon>Imparidentia</taxon>
        <taxon>Neoheterodontei</taxon>
        <taxon>Myida</taxon>
        <taxon>Dreissenoidea</taxon>
        <taxon>Dreissenidae</taxon>
        <taxon>Dreissena</taxon>
    </lineage>
</organism>
<accession>A0A9D4L174</accession>
<reference evidence="1" key="2">
    <citation type="submission" date="2020-11" db="EMBL/GenBank/DDBJ databases">
        <authorList>
            <person name="McCartney M.A."/>
            <person name="Auch B."/>
            <person name="Kono T."/>
            <person name="Mallez S."/>
            <person name="Becker A."/>
            <person name="Gohl D.M."/>
            <person name="Silverstein K.A.T."/>
            <person name="Koren S."/>
            <person name="Bechman K.B."/>
            <person name="Herman A."/>
            <person name="Abrahante J.E."/>
            <person name="Garbe J."/>
        </authorList>
    </citation>
    <scope>NUCLEOTIDE SEQUENCE</scope>
    <source>
        <strain evidence="1">Duluth1</strain>
        <tissue evidence="1">Whole animal</tissue>
    </source>
</reference>
<name>A0A9D4L174_DREPO</name>
<evidence type="ECO:0000313" key="2">
    <source>
        <dbReference type="Proteomes" id="UP000828390"/>
    </source>
</evidence>
<comment type="caution">
    <text evidence="1">The sequence shown here is derived from an EMBL/GenBank/DDBJ whole genome shotgun (WGS) entry which is preliminary data.</text>
</comment>